<evidence type="ECO:0000259" key="13">
    <source>
        <dbReference type="PROSITE" id="PS50113"/>
    </source>
</evidence>
<protein>
    <recommendedName>
        <fullName evidence="2">histidine kinase</fullName>
        <ecNumber evidence="2">2.7.13.3</ecNumber>
    </recommendedName>
</protein>
<dbReference type="GO" id="GO:0005524">
    <property type="term" value="F:ATP binding"/>
    <property type="evidence" value="ECO:0007669"/>
    <property type="project" value="UniProtKB-KW"/>
</dbReference>
<feature type="domain" description="PAS" evidence="12">
    <location>
        <begin position="134"/>
        <end position="204"/>
    </location>
</feature>
<dbReference type="InterPro" id="IPR001610">
    <property type="entry name" value="PAC"/>
</dbReference>
<dbReference type="Gene3D" id="3.30.565.10">
    <property type="entry name" value="Histidine kinase-like ATPase, C-terminal domain"/>
    <property type="match status" value="1"/>
</dbReference>
<dbReference type="Pfam" id="PF02518">
    <property type="entry name" value="HATPase_c"/>
    <property type="match status" value="1"/>
</dbReference>
<keyword evidence="5" id="KW-0547">Nucleotide-binding</keyword>
<organism evidence="14">
    <name type="scientific">Oscillatoriales cyanobacterium SpSt-418</name>
    <dbReference type="NCBI Taxonomy" id="2282169"/>
    <lineage>
        <taxon>Bacteria</taxon>
        <taxon>Bacillati</taxon>
        <taxon>Cyanobacteriota</taxon>
        <taxon>Cyanophyceae</taxon>
        <taxon>Oscillatoriophycideae</taxon>
        <taxon>Oscillatoriales</taxon>
    </lineage>
</organism>
<dbReference type="InterPro" id="IPR001789">
    <property type="entry name" value="Sig_transdc_resp-reg_receiver"/>
</dbReference>
<keyword evidence="7" id="KW-0067">ATP-binding</keyword>
<dbReference type="InterPro" id="IPR003594">
    <property type="entry name" value="HATPase_dom"/>
</dbReference>
<dbReference type="Pfam" id="PF00989">
    <property type="entry name" value="PAS"/>
    <property type="match status" value="1"/>
</dbReference>
<evidence type="ECO:0000256" key="3">
    <source>
        <dbReference type="ARBA" id="ARBA00022553"/>
    </source>
</evidence>
<evidence type="ECO:0000256" key="7">
    <source>
        <dbReference type="ARBA" id="ARBA00022840"/>
    </source>
</evidence>
<name>A0A7C3PRY7_9CYAN</name>
<dbReference type="PROSITE" id="PS50113">
    <property type="entry name" value="PAC"/>
    <property type="match status" value="1"/>
</dbReference>
<dbReference type="InterPro" id="IPR005467">
    <property type="entry name" value="His_kinase_dom"/>
</dbReference>
<dbReference type="InterPro" id="IPR000700">
    <property type="entry name" value="PAS-assoc_C"/>
</dbReference>
<dbReference type="CDD" id="cd00130">
    <property type="entry name" value="PAS"/>
    <property type="match status" value="1"/>
</dbReference>
<feature type="domain" description="Response regulatory" evidence="11">
    <location>
        <begin position="514"/>
        <end position="630"/>
    </location>
</feature>
<evidence type="ECO:0000256" key="8">
    <source>
        <dbReference type="ARBA" id="ARBA00023012"/>
    </source>
</evidence>
<evidence type="ECO:0000256" key="4">
    <source>
        <dbReference type="ARBA" id="ARBA00022679"/>
    </source>
</evidence>
<dbReference type="EC" id="2.7.13.3" evidence="2"/>
<feature type="domain" description="PAC" evidence="13">
    <location>
        <begin position="206"/>
        <end position="258"/>
    </location>
</feature>
<comment type="caution">
    <text evidence="14">The sequence shown here is derived from an EMBL/GenBank/DDBJ whole genome shotgun (WGS) entry which is preliminary data.</text>
</comment>
<dbReference type="InterPro" id="IPR035965">
    <property type="entry name" value="PAS-like_dom_sf"/>
</dbReference>
<dbReference type="SUPFAM" id="SSF47384">
    <property type="entry name" value="Homodimeric domain of signal transducing histidine kinase"/>
    <property type="match status" value="1"/>
</dbReference>
<dbReference type="CDD" id="cd00082">
    <property type="entry name" value="HisKA"/>
    <property type="match status" value="1"/>
</dbReference>
<reference evidence="14" key="1">
    <citation type="journal article" date="2020" name="mSystems">
        <title>Genome- and Community-Level Interaction Insights into Carbon Utilization and Element Cycling Functions of Hydrothermarchaeota in Hydrothermal Sediment.</title>
        <authorList>
            <person name="Zhou Z."/>
            <person name="Liu Y."/>
            <person name="Xu W."/>
            <person name="Pan J."/>
            <person name="Luo Z.H."/>
            <person name="Li M."/>
        </authorList>
    </citation>
    <scope>NUCLEOTIDE SEQUENCE [LARGE SCALE GENOMIC DNA]</scope>
    <source>
        <strain evidence="14">SpSt-418</strain>
    </source>
</reference>
<dbReference type="PANTHER" id="PTHR43065">
    <property type="entry name" value="SENSOR HISTIDINE KINASE"/>
    <property type="match status" value="1"/>
</dbReference>
<feature type="modified residue" description="4-aspartylphosphate" evidence="9">
    <location>
        <position position="565"/>
    </location>
</feature>
<dbReference type="Gene3D" id="3.30.450.20">
    <property type="entry name" value="PAS domain"/>
    <property type="match status" value="1"/>
</dbReference>
<keyword evidence="6" id="KW-0418">Kinase</keyword>
<evidence type="ECO:0000256" key="1">
    <source>
        <dbReference type="ARBA" id="ARBA00000085"/>
    </source>
</evidence>
<evidence type="ECO:0000256" key="2">
    <source>
        <dbReference type="ARBA" id="ARBA00012438"/>
    </source>
</evidence>
<dbReference type="Pfam" id="PF00072">
    <property type="entry name" value="Response_reg"/>
    <property type="match status" value="2"/>
</dbReference>
<dbReference type="SUPFAM" id="SSF55785">
    <property type="entry name" value="PYP-like sensor domain (PAS domain)"/>
    <property type="match status" value="1"/>
</dbReference>
<dbReference type="InterPro" id="IPR004358">
    <property type="entry name" value="Sig_transdc_His_kin-like_C"/>
</dbReference>
<dbReference type="InterPro" id="IPR013767">
    <property type="entry name" value="PAS_fold"/>
</dbReference>
<evidence type="ECO:0000259" key="12">
    <source>
        <dbReference type="PROSITE" id="PS50112"/>
    </source>
</evidence>
<dbReference type="InterPro" id="IPR000014">
    <property type="entry name" value="PAS"/>
</dbReference>
<dbReference type="AlphaFoldDB" id="A0A7C3PRY7"/>
<evidence type="ECO:0000259" key="10">
    <source>
        <dbReference type="PROSITE" id="PS50109"/>
    </source>
</evidence>
<dbReference type="Gene3D" id="1.10.287.130">
    <property type="match status" value="1"/>
</dbReference>
<gene>
    <name evidence="14" type="ORF">ENR64_20960</name>
</gene>
<feature type="domain" description="Response regulatory" evidence="11">
    <location>
        <begin position="8"/>
        <end position="125"/>
    </location>
</feature>
<dbReference type="PROSITE" id="PS50112">
    <property type="entry name" value="PAS"/>
    <property type="match status" value="1"/>
</dbReference>
<sequence length="634" mass="70125">MDNQSPIHILLIEDNPGDQRLLQELLRDVASVYIKLDFANCLSQGLKHLSQGHYDVILLDLFLPDGQGFATFAQLYQQENEVPIVVTTGLNDETLALKAVQEGAQDYLVKGQISGELLVRSVRYAIERKRAAQKIREQAALLDIATDAILVRDAENHILFWNKGAERVYGWTVEEAIGNKETDLLYKNTSVQAQEAQRELMAKNEWQGELNQVTKTGKEIVVESRWTLVRDDEGQPKFILAVGTDVTDKKQLEAQFFRAQRLESIGTLASGIAHDLNNILTPVLATAQLLQMKLMNLDERSLQMLQLLEANAKRGAELVKQVLSFARGVEGKHTVLQIKHIIHEVQQIIRETFPKSIELHVEIAESLWTVVGNATQLHQVLMNFCVNARDAMPQGGILTISAQNLTIDESDARIDLDAKPGNYIVIAIADTGVGIPSDLLDRIFEPFFTTKELGKGTGLGLSTALGIIKSHHGFITTRSAPGQGTQFKVFLPAVMANKSLEGSASEVFLGNRELILVVDDEAPIREITKASLESYNYQVITASDGVEAIALYTQNQKDVRLVIIDMIMPSIDGPTAICTLKKINPEVKIIAVSGLLYNSEPAPDINFGVQCFLLKPYQLGELIKAVHDTLKPSN</sequence>
<dbReference type="Pfam" id="PF00512">
    <property type="entry name" value="HisKA"/>
    <property type="match status" value="1"/>
</dbReference>
<dbReference type="SUPFAM" id="SSF55874">
    <property type="entry name" value="ATPase domain of HSP90 chaperone/DNA topoisomerase II/histidine kinase"/>
    <property type="match status" value="1"/>
</dbReference>
<evidence type="ECO:0000256" key="9">
    <source>
        <dbReference type="PROSITE-ProRule" id="PRU00169"/>
    </source>
</evidence>
<dbReference type="InterPro" id="IPR011006">
    <property type="entry name" value="CheY-like_superfamily"/>
</dbReference>
<dbReference type="SMART" id="SM00387">
    <property type="entry name" value="HATPase_c"/>
    <property type="match status" value="1"/>
</dbReference>
<dbReference type="EMBL" id="DSRU01000300">
    <property type="protein sequence ID" value="HFN00178.1"/>
    <property type="molecule type" value="Genomic_DNA"/>
</dbReference>
<dbReference type="Gene3D" id="3.40.50.2300">
    <property type="match status" value="2"/>
</dbReference>
<dbReference type="InterPro" id="IPR036097">
    <property type="entry name" value="HisK_dim/P_sf"/>
</dbReference>
<keyword evidence="8" id="KW-0902">Two-component regulatory system</keyword>
<dbReference type="SMART" id="SM00448">
    <property type="entry name" value="REC"/>
    <property type="match status" value="2"/>
</dbReference>
<dbReference type="SMART" id="SM00086">
    <property type="entry name" value="PAC"/>
    <property type="match status" value="1"/>
</dbReference>
<comment type="catalytic activity">
    <reaction evidence="1">
        <text>ATP + protein L-histidine = ADP + protein N-phospho-L-histidine.</text>
        <dbReference type="EC" id="2.7.13.3"/>
    </reaction>
</comment>
<dbReference type="SUPFAM" id="SSF52172">
    <property type="entry name" value="CheY-like"/>
    <property type="match status" value="2"/>
</dbReference>
<dbReference type="GO" id="GO:0006355">
    <property type="term" value="P:regulation of DNA-templated transcription"/>
    <property type="evidence" value="ECO:0007669"/>
    <property type="project" value="InterPro"/>
</dbReference>
<feature type="modified residue" description="4-aspartylphosphate" evidence="9">
    <location>
        <position position="60"/>
    </location>
</feature>
<dbReference type="CDD" id="cd00156">
    <property type="entry name" value="REC"/>
    <property type="match status" value="1"/>
</dbReference>
<evidence type="ECO:0000256" key="5">
    <source>
        <dbReference type="ARBA" id="ARBA00022741"/>
    </source>
</evidence>
<keyword evidence="3 9" id="KW-0597">Phosphoprotein</keyword>
<dbReference type="PROSITE" id="PS50109">
    <property type="entry name" value="HIS_KIN"/>
    <property type="match status" value="1"/>
</dbReference>
<dbReference type="PROSITE" id="PS50110">
    <property type="entry name" value="RESPONSE_REGULATORY"/>
    <property type="match status" value="2"/>
</dbReference>
<dbReference type="SMART" id="SM00091">
    <property type="entry name" value="PAS"/>
    <property type="match status" value="1"/>
</dbReference>
<dbReference type="GO" id="GO:0000155">
    <property type="term" value="F:phosphorelay sensor kinase activity"/>
    <property type="evidence" value="ECO:0007669"/>
    <property type="project" value="InterPro"/>
</dbReference>
<dbReference type="SMART" id="SM00388">
    <property type="entry name" value="HisKA"/>
    <property type="match status" value="1"/>
</dbReference>
<keyword evidence="4" id="KW-0808">Transferase</keyword>
<dbReference type="PRINTS" id="PR00344">
    <property type="entry name" value="BCTRLSENSOR"/>
</dbReference>
<dbReference type="InterPro" id="IPR003661">
    <property type="entry name" value="HisK_dim/P_dom"/>
</dbReference>
<feature type="domain" description="Histidine kinase" evidence="10">
    <location>
        <begin position="271"/>
        <end position="495"/>
    </location>
</feature>
<accession>A0A7C3PRY7</accession>
<evidence type="ECO:0000259" key="11">
    <source>
        <dbReference type="PROSITE" id="PS50110"/>
    </source>
</evidence>
<evidence type="ECO:0000256" key="6">
    <source>
        <dbReference type="ARBA" id="ARBA00022777"/>
    </source>
</evidence>
<proteinExistence type="predicted"/>
<dbReference type="PANTHER" id="PTHR43065:SF46">
    <property type="entry name" value="C4-DICARBOXYLATE TRANSPORT SENSOR PROTEIN DCTB"/>
    <property type="match status" value="1"/>
</dbReference>
<evidence type="ECO:0000313" key="14">
    <source>
        <dbReference type="EMBL" id="HFN00178.1"/>
    </source>
</evidence>
<dbReference type="NCBIfam" id="TIGR00229">
    <property type="entry name" value="sensory_box"/>
    <property type="match status" value="1"/>
</dbReference>
<dbReference type="InterPro" id="IPR036890">
    <property type="entry name" value="HATPase_C_sf"/>
</dbReference>